<dbReference type="RefSeq" id="WP_041154321.1">
    <property type="nucleotide sequence ID" value="NZ_CBCRVP010000025.1"/>
</dbReference>
<evidence type="ECO:0000259" key="2">
    <source>
        <dbReference type="SMART" id="SM00316"/>
    </source>
</evidence>
<feature type="domain" description="S1 motif" evidence="2">
    <location>
        <begin position="145"/>
        <end position="207"/>
    </location>
</feature>
<dbReference type="PANTHER" id="PTHR37296">
    <property type="entry name" value="CONSERVED VIRULENCE FACTOR B"/>
    <property type="match status" value="1"/>
</dbReference>
<dbReference type="InterPro" id="IPR039566">
    <property type="entry name" value="CvfB_S1_st"/>
</dbReference>
<name>A0A0C3ICW1_9VIBR</name>
<dbReference type="Gene3D" id="2.40.50.140">
    <property type="entry name" value="Nucleic acid-binding proteins"/>
    <property type="match status" value="1"/>
</dbReference>
<dbReference type="OrthoDB" id="9801597at2"/>
<keyword evidence="4" id="KW-1185">Reference proteome</keyword>
<feature type="domain" description="S1 motif" evidence="2">
    <location>
        <begin position="3"/>
        <end position="64"/>
    </location>
</feature>
<protein>
    <submittedName>
        <fullName evidence="3">GntR family transcriptional regulator</fullName>
    </submittedName>
</protein>
<evidence type="ECO:0000313" key="4">
    <source>
        <dbReference type="Proteomes" id="UP000031977"/>
    </source>
</evidence>
<sequence length="277" mass="30867">MIKIGQINSLEVIKQADFGVFLDGDDYGSVLLPNKYVPEGTELGDYIDVFLYFDSESQLAATIDKPIAQVGEWGLMKIEGVSSTGAFVNWGIKEKDLLVPFSEQRTRFSAGQTILVYVYTDNASGRIVGTTKFNKWLDKTPANYEVNEQVDLIIAERSQLGYKAIVNGKHWGMIFPSDVFGKLYIGKKLKGFIKQIREDGKIDLALQKVGIAKMDDLSSKILEQLEKKGGFLPLNDKSDPDAIFDAFRTSKGTYKKTIGGLYKQGKIIIEKDGIRLV</sequence>
<accession>A0A0C3ICW1</accession>
<organism evidence="3 4">
    <name type="scientific">Vibrio mytili</name>
    <dbReference type="NCBI Taxonomy" id="50718"/>
    <lineage>
        <taxon>Bacteria</taxon>
        <taxon>Pseudomonadati</taxon>
        <taxon>Pseudomonadota</taxon>
        <taxon>Gammaproteobacteria</taxon>
        <taxon>Vibrionales</taxon>
        <taxon>Vibrionaceae</taxon>
        <taxon>Vibrio</taxon>
    </lineage>
</organism>
<dbReference type="EMBL" id="JXOK01000007">
    <property type="protein sequence ID" value="KIN12152.1"/>
    <property type="molecule type" value="Genomic_DNA"/>
</dbReference>
<dbReference type="PANTHER" id="PTHR37296:SF1">
    <property type="entry name" value="CONSERVED VIRULENCE FACTOR B"/>
    <property type="match status" value="1"/>
</dbReference>
<dbReference type="AlphaFoldDB" id="A0A0C3ICW1"/>
<dbReference type="InterPro" id="IPR014464">
    <property type="entry name" value="CvfB_fam"/>
</dbReference>
<dbReference type="PIRSF" id="PIRSF012524">
    <property type="entry name" value="YitL_S1"/>
    <property type="match status" value="1"/>
</dbReference>
<feature type="domain" description="S1 motif" evidence="2">
    <location>
        <begin position="69"/>
        <end position="132"/>
    </location>
</feature>
<comment type="similarity">
    <text evidence="1">Belongs to the CvfB family.</text>
</comment>
<dbReference type="Pfam" id="PF13509">
    <property type="entry name" value="S1_2"/>
    <property type="match status" value="2"/>
</dbReference>
<dbReference type="GO" id="GO:0003676">
    <property type="term" value="F:nucleic acid binding"/>
    <property type="evidence" value="ECO:0007669"/>
    <property type="project" value="InterPro"/>
</dbReference>
<dbReference type="InterPro" id="IPR012340">
    <property type="entry name" value="NA-bd_OB-fold"/>
</dbReference>
<evidence type="ECO:0000256" key="1">
    <source>
        <dbReference type="PIRNR" id="PIRNR012524"/>
    </source>
</evidence>
<dbReference type="Pfam" id="PF17783">
    <property type="entry name" value="WHD_CvfB"/>
    <property type="match status" value="1"/>
</dbReference>
<dbReference type="InterPro" id="IPR040764">
    <property type="entry name" value="CvfB_WH"/>
</dbReference>
<evidence type="ECO:0000313" key="3">
    <source>
        <dbReference type="EMBL" id="KIN12152.1"/>
    </source>
</evidence>
<comment type="caution">
    <text evidence="3">The sequence shown here is derived from an EMBL/GenBank/DDBJ whole genome shotgun (WGS) entry which is preliminary data.</text>
</comment>
<proteinExistence type="inferred from homology"/>
<dbReference type="InterPro" id="IPR003029">
    <property type="entry name" value="S1_domain"/>
</dbReference>
<dbReference type="SMART" id="SM00316">
    <property type="entry name" value="S1"/>
    <property type="match status" value="3"/>
</dbReference>
<reference evidence="3 4" key="1">
    <citation type="submission" date="2015-01" db="EMBL/GenBank/DDBJ databases">
        <title>Draft genome of Vibrio mytili type strain CAIM 528.</title>
        <authorList>
            <person name="Gonzalez-Castillo A."/>
            <person name="Gomez-Gil B."/>
            <person name="Enciso-Ibarra J."/>
        </authorList>
    </citation>
    <scope>NUCLEOTIDE SEQUENCE [LARGE SCALE GENOMIC DNA]</scope>
    <source>
        <strain evidence="3 4">CAIM 528</strain>
    </source>
</reference>
<dbReference type="Proteomes" id="UP000031977">
    <property type="component" value="Unassembled WGS sequence"/>
</dbReference>
<dbReference type="InterPro" id="IPR036388">
    <property type="entry name" value="WH-like_DNA-bd_sf"/>
</dbReference>
<gene>
    <name evidence="3" type="ORF">SU60_03385</name>
</gene>
<dbReference type="Gene3D" id="1.10.10.10">
    <property type="entry name" value="Winged helix-like DNA-binding domain superfamily/Winged helix DNA-binding domain"/>
    <property type="match status" value="1"/>
</dbReference>